<name>A0ACD3AUU3_9AGAR</name>
<dbReference type="EMBL" id="ML208337">
    <property type="protein sequence ID" value="TFK69119.1"/>
    <property type="molecule type" value="Genomic_DNA"/>
</dbReference>
<evidence type="ECO:0000313" key="1">
    <source>
        <dbReference type="EMBL" id="TFK69119.1"/>
    </source>
</evidence>
<keyword evidence="2" id="KW-1185">Reference proteome</keyword>
<evidence type="ECO:0000313" key="2">
    <source>
        <dbReference type="Proteomes" id="UP000308600"/>
    </source>
</evidence>
<accession>A0ACD3AUU3</accession>
<reference evidence="1 2" key="1">
    <citation type="journal article" date="2019" name="Nat. Ecol. Evol.">
        <title>Megaphylogeny resolves global patterns of mushroom evolution.</title>
        <authorList>
            <person name="Varga T."/>
            <person name="Krizsan K."/>
            <person name="Foldi C."/>
            <person name="Dima B."/>
            <person name="Sanchez-Garcia M."/>
            <person name="Sanchez-Ramirez S."/>
            <person name="Szollosi G.J."/>
            <person name="Szarkandi J.G."/>
            <person name="Papp V."/>
            <person name="Albert L."/>
            <person name="Andreopoulos W."/>
            <person name="Angelini C."/>
            <person name="Antonin V."/>
            <person name="Barry K.W."/>
            <person name="Bougher N.L."/>
            <person name="Buchanan P."/>
            <person name="Buyck B."/>
            <person name="Bense V."/>
            <person name="Catcheside P."/>
            <person name="Chovatia M."/>
            <person name="Cooper J."/>
            <person name="Damon W."/>
            <person name="Desjardin D."/>
            <person name="Finy P."/>
            <person name="Geml J."/>
            <person name="Haridas S."/>
            <person name="Hughes K."/>
            <person name="Justo A."/>
            <person name="Karasinski D."/>
            <person name="Kautmanova I."/>
            <person name="Kiss B."/>
            <person name="Kocsube S."/>
            <person name="Kotiranta H."/>
            <person name="LaButti K.M."/>
            <person name="Lechner B.E."/>
            <person name="Liimatainen K."/>
            <person name="Lipzen A."/>
            <person name="Lukacs Z."/>
            <person name="Mihaltcheva S."/>
            <person name="Morgado L.N."/>
            <person name="Niskanen T."/>
            <person name="Noordeloos M.E."/>
            <person name="Ohm R.A."/>
            <person name="Ortiz-Santana B."/>
            <person name="Ovrebo C."/>
            <person name="Racz N."/>
            <person name="Riley R."/>
            <person name="Savchenko A."/>
            <person name="Shiryaev A."/>
            <person name="Soop K."/>
            <person name="Spirin V."/>
            <person name="Szebenyi C."/>
            <person name="Tomsovsky M."/>
            <person name="Tulloss R.E."/>
            <person name="Uehling J."/>
            <person name="Grigoriev I.V."/>
            <person name="Vagvolgyi C."/>
            <person name="Papp T."/>
            <person name="Martin F.M."/>
            <person name="Miettinen O."/>
            <person name="Hibbett D.S."/>
            <person name="Nagy L.G."/>
        </authorList>
    </citation>
    <scope>NUCLEOTIDE SEQUENCE [LARGE SCALE GENOMIC DNA]</scope>
    <source>
        <strain evidence="1 2">NL-1719</strain>
    </source>
</reference>
<dbReference type="Proteomes" id="UP000308600">
    <property type="component" value="Unassembled WGS sequence"/>
</dbReference>
<organism evidence="1 2">
    <name type="scientific">Pluteus cervinus</name>
    <dbReference type="NCBI Taxonomy" id="181527"/>
    <lineage>
        <taxon>Eukaryota</taxon>
        <taxon>Fungi</taxon>
        <taxon>Dikarya</taxon>
        <taxon>Basidiomycota</taxon>
        <taxon>Agaricomycotina</taxon>
        <taxon>Agaricomycetes</taxon>
        <taxon>Agaricomycetidae</taxon>
        <taxon>Agaricales</taxon>
        <taxon>Pluteineae</taxon>
        <taxon>Pluteaceae</taxon>
        <taxon>Pluteus</taxon>
    </lineage>
</organism>
<gene>
    <name evidence="1" type="ORF">BDN72DRAFT_840996</name>
</gene>
<proteinExistence type="predicted"/>
<protein>
    <submittedName>
        <fullName evidence="1">Alpha/beta-hydrolase</fullName>
    </submittedName>
</protein>
<sequence length="308" mass="32556">MVFAHSLVLLVLAGAFDIVLGVPALFETRQTTSTPRALGSSAIASYTPFAYYASAAYCNPASTKTWTCGINCNNNSAFKPYASGGDGGLVQYWFVGYDTALQTAIVSYEGTDTSKIIPLLTDFDFSLNNLNQTLFPGIPDSVEVHEGFAAAHESSADPIFAAVKKVLAQTNTKTVTVVGHSLGGALATLSGLSLQLTLPSGTQVKTVTFGTPRVGNSDFASYFDAHLLATRINNKMDMVPIMPAEVMGFRHTAGEIHISSATSWMSCPGQENDDDSCTDGSVSSIFVGKSSDHNGPYNQVMMHTSGSC</sequence>